<dbReference type="SUPFAM" id="SSF56801">
    <property type="entry name" value="Acetyl-CoA synthetase-like"/>
    <property type="match status" value="1"/>
</dbReference>
<sequence length="517" mass="55701">MDDPSTMSSFDEYIRHWAAIKPDAVALEEGDERATFAELDRRTAQVVALYRQLGVSPGDRIAWLGKNSKLYFELFYAAGRYGAVMVPIGWRLAAPEVAYILADTGAKVLFTGAGLGEAAEKACAELADPPKLLGCDRVRAAIDAADPADFTPVAPDEAVLQLYTSGTTGNPKGAVLSNRNLFALRQPGERAGLDWAVWEEDEAILIAMPCAHIGGTGLGVMAMGGGARAIVQSEFTPEGVLEAFEQGATRMFIVPAALQMVVQHPRAKTTDFSAVKYVFYGAAPIPLDLLREAVRTIPNAGFVQCYGMTETTGTVAVLPPGDHDLAGNERMRSAGHAVPGTQLKIVGEDGAELPRGQVGELAVKSPSNMLGYWNLPQATREALQDGWMHTGDAAYMDEDGYVFIQDRIKDMIISGGENVYPAQVESAIYGHPAVAEVAVIGVPDDHWGEAVKACVVAKPGEEIDPEAIIAWTRERLAGFKVPKSIKVIAALPRNQSGKILRRELRAPYWEGRERQVN</sequence>
<organism evidence="5 6">
    <name type="scientific">Qipengyuania benthica</name>
    <dbReference type="NCBI Taxonomy" id="3067651"/>
    <lineage>
        <taxon>Bacteria</taxon>
        <taxon>Pseudomonadati</taxon>
        <taxon>Pseudomonadota</taxon>
        <taxon>Alphaproteobacteria</taxon>
        <taxon>Sphingomonadales</taxon>
        <taxon>Erythrobacteraceae</taxon>
        <taxon>Qipengyuania</taxon>
    </lineage>
</organism>
<comment type="similarity">
    <text evidence="1">Belongs to the ATP-dependent AMP-binding enzyme family.</text>
</comment>
<dbReference type="Gene3D" id="3.30.300.30">
    <property type="match status" value="1"/>
</dbReference>
<dbReference type="EMBL" id="JAVAIL010000001">
    <property type="protein sequence ID" value="MDP4538999.1"/>
    <property type="molecule type" value="Genomic_DNA"/>
</dbReference>
<dbReference type="RefSeq" id="WP_305929100.1">
    <property type="nucleotide sequence ID" value="NZ_JAVAIL010000001.1"/>
</dbReference>
<dbReference type="Pfam" id="PF13193">
    <property type="entry name" value="AMP-binding_C"/>
    <property type="match status" value="1"/>
</dbReference>
<dbReference type="NCBIfam" id="NF004837">
    <property type="entry name" value="PRK06187.1"/>
    <property type="match status" value="1"/>
</dbReference>
<dbReference type="Gene3D" id="3.40.50.12780">
    <property type="entry name" value="N-terminal domain of ligase-like"/>
    <property type="match status" value="1"/>
</dbReference>
<feature type="domain" description="AMP-dependent synthetase/ligase" evidence="3">
    <location>
        <begin position="15"/>
        <end position="373"/>
    </location>
</feature>
<dbReference type="Pfam" id="PF00501">
    <property type="entry name" value="AMP-binding"/>
    <property type="match status" value="1"/>
</dbReference>
<dbReference type="Proteomes" id="UP001235664">
    <property type="component" value="Unassembled WGS sequence"/>
</dbReference>
<dbReference type="GO" id="GO:0004467">
    <property type="term" value="F:long-chain fatty acid-CoA ligase activity"/>
    <property type="evidence" value="ECO:0007669"/>
    <property type="project" value="UniProtKB-EC"/>
</dbReference>
<keyword evidence="6" id="KW-1185">Reference proteome</keyword>
<proteinExistence type="inferred from homology"/>
<dbReference type="PANTHER" id="PTHR43201">
    <property type="entry name" value="ACYL-COA SYNTHETASE"/>
    <property type="match status" value="1"/>
</dbReference>
<dbReference type="InterPro" id="IPR045851">
    <property type="entry name" value="AMP-bd_C_sf"/>
</dbReference>
<dbReference type="InterPro" id="IPR025110">
    <property type="entry name" value="AMP-bd_C"/>
</dbReference>
<dbReference type="InterPro" id="IPR000873">
    <property type="entry name" value="AMP-dep_synth/lig_dom"/>
</dbReference>
<dbReference type="InterPro" id="IPR042099">
    <property type="entry name" value="ANL_N_sf"/>
</dbReference>
<evidence type="ECO:0000259" key="3">
    <source>
        <dbReference type="Pfam" id="PF00501"/>
    </source>
</evidence>
<reference evidence="5 6" key="1">
    <citation type="submission" date="2023-08" db="EMBL/GenBank/DDBJ databases">
        <title>genomic of DY56.</title>
        <authorList>
            <person name="Wang Y."/>
        </authorList>
    </citation>
    <scope>NUCLEOTIDE SEQUENCE [LARGE SCALE GENOMIC DNA]</scope>
    <source>
        <strain evidence="5 6">DY56-A-20</strain>
    </source>
</reference>
<keyword evidence="2 5" id="KW-0436">Ligase</keyword>
<evidence type="ECO:0000259" key="4">
    <source>
        <dbReference type="Pfam" id="PF13193"/>
    </source>
</evidence>
<name>A0ABT9H6Q4_9SPHN</name>
<gene>
    <name evidence="5" type="ORF">Q9K01_05095</name>
</gene>
<dbReference type="CDD" id="cd17631">
    <property type="entry name" value="FACL_FadD13-like"/>
    <property type="match status" value="1"/>
</dbReference>
<evidence type="ECO:0000256" key="1">
    <source>
        <dbReference type="ARBA" id="ARBA00006432"/>
    </source>
</evidence>
<accession>A0ABT9H6Q4</accession>
<evidence type="ECO:0000256" key="2">
    <source>
        <dbReference type="ARBA" id="ARBA00022598"/>
    </source>
</evidence>
<dbReference type="EC" id="6.2.1.3" evidence="5"/>
<evidence type="ECO:0000313" key="5">
    <source>
        <dbReference type="EMBL" id="MDP4538999.1"/>
    </source>
</evidence>
<dbReference type="PANTHER" id="PTHR43201:SF5">
    <property type="entry name" value="MEDIUM-CHAIN ACYL-COA LIGASE ACSF2, MITOCHONDRIAL"/>
    <property type="match status" value="1"/>
</dbReference>
<feature type="domain" description="AMP-binding enzyme C-terminal" evidence="4">
    <location>
        <begin position="423"/>
        <end position="498"/>
    </location>
</feature>
<comment type="caution">
    <text evidence="5">The sequence shown here is derived from an EMBL/GenBank/DDBJ whole genome shotgun (WGS) entry which is preliminary data.</text>
</comment>
<protein>
    <submittedName>
        <fullName evidence="5">Long-chain-fatty-acid--CoA ligase</fullName>
        <ecNumber evidence="5">6.2.1.3</ecNumber>
    </submittedName>
</protein>
<evidence type="ECO:0000313" key="6">
    <source>
        <dbReference type="Proteomes" id="UP001235664"/>
    </source>
</evidence>